<comment type="caution">
    <text evidence="1">The sequence shown here is derived from an EMBL/GenBank/DDBJ whole genome shotgun (WGS) entry which is preliminary data.</text>
</comment>
<evidence type="ECO:0000313" key="1">
    <source>
        <dbReference type="EMBL" id="KAI0068362.1"/>
    </source>
</evidence>
<reference evidence="1" key="1">
    <citation type="submission" date="2021-03" db="EMBL/GenBank/DDBJ databases">
        <authorList>
            <consortium name="DOE Joint Genome Institute"/>
            <person name="Ahrendt S."/>
            <person name="Looney B.P."/>
            <person name="Miyauchi S."/>
            <person name="Morin E."/>
            <person name="Drula E."/>
            <person name="Courty P.E."/>
            <person name="Chicoki N."/>
            <person name="Fauchery L."/>
            <person name="Kohler A."/>
            <person name="Kuo A."/>
            <person name="Labutti K."/>
            <person name="Pangilinan J."/>
            <person name="Lipzen A."/>
            <person name="Riley R."/>
            <person name="Andreopoulos W."/>
            <person name="He G."/>
            <person name="Johnson J."/>
            <person name="Barry K.W."/>
            <person name="Grigoriev I.V."/>
            <person name="Nagy L."/>
            <person name="Hibbett D."/>
            <person name="Henrissat B."/>
            <person name="Matheny P.B."/>
            <person name="Labbe J."/>
            <person name="Martin F."/>
        </authorList>
    </citation>
    <scope>NUCLEOTIDE SEQUENCE</scope>
    <source>
        <strain evidence="1">HHB10654</strain>
    </source>
</reference>
<dbReference type="EMBL" id="MU277188">
    <property type="protein sequence ID" value="KAI0068362.1"/>
    <property type="molecule type" value="Genomic_DNA"/>
</dbReference>
<keyword evidence="2" id="KW-1185">Reference proteome</keyword>
<proteinExistence type="predicted"/>
<name>A0ACB8TIT9_9AGAM</name>
<keyword evidence="1" id="KW-0808">Transferase</keyword>
<evidence type="ECO:0000313" key="2">
    <source>
        <dbReference type="Proteomes" id="UP000814140"/>
    </source>
</evidence>
<dbReference type="Proteomes" id="UP000814140">
    <property type="component" value="Unassembled WGS sequence"/>
</dbReference>
<reference evidence="1" key="2">
    <citation type="journal article" date="2022" name="New Phytol.">
        <title>Evolutionary transition to the ectomycorrhizal habit in the genomes of a hyperdiverse lineage of mushroom-forming fungi.</title>
        <authorList>
            <person name="Looney B."/>
            <person name="Miyauchi S."/>
            <person name="Morin E."/>
            <person name="Drula E."/>
            <person name="Courty P.E."/>
            <person name="Kohler A."/>
            <person name="Kuo A."/>
            <person name="LaButti K."/>
            <person name="Pangilinan J."/>
            <person name="Lipzen A."/>
            <person name="Riley R."/>
            <person name="Andreopoulos W."/>
            <person name="He G."/>
            <person name="Johnson J."/>
            <person name="Nolan M."/>
            <person name="Tritt A."/>
            <person name="Barry K.W."/>
            <person name="Grigoriev I.V."/>
            <person name="Nagy L.G."/>
            <person name="Hibbett D."/>
            <person name="Henrissat B."/>
            <person name="Matheny P.B."/>
            <person name="Labbe J."/>
            <person name="Martin F.M."/>
        </authorList>
    </citation>
    <scope>NUCLEOTIDE SEQUENCE</scope>
    <source>
        <strain evidence="1">HHB10654</strain>
    </source>
</reference>
<sequence length="291" mass="31790">MVGQNWERVLWKQQPYPDNYVPPSFLSSLSKNPNLREYAYWALILDSCAVTQHLSTIFIFLAVFVRLLDCTFDPRLLVFISAGMFVTGYALWEVLDYTQVGWIDGSADRRAKTAKASILVFLALMALAPILRTLTAATSSDSIWALSACLFLLNAALADYSSTSLSGRVRERLTSVLSMNAAISAAVVLASRLRDDLSVFALVLFSVQLFALFPILRHRLQATPSAVQFGSTLILAALSLAIVAPLSGAVACMFMAVLGSATFLAPAILLWAQKYKNEIRGPWDAATPKVS</sequence>
<accession>A0ACB8TIT9</accession>
<gene>
    <name evidence="1" type="ORF">BV25DRAFT_1875839</name>
</gene>
<keyword evidence="1" id="KW-0328">Glycosyltransferase</keyword>
<organism evidence="1 2">
    <name type="scientific">Artomyces pyxidatus</name>
    <dbReference type="NCBI Taxonomy" id="48021"/>
    <lineage>
        <taxon>Eukaryota</taxon>
        <taxon>Fungi</taxon>
        <taxon>Dikarya</taxon>
        <taxon>Basidiomycota</taxon>
        <taxon>Agaricomycotina</taxon>
        <taxon>Agaricomycetes</taxon>
        <taxon>Russulales</taxon>
        <taxon>Auriscalpiaceae</taxon>
        <taxon>Artomyces</taxon>
    </lineage>
</organism>
<protein>
    <submittedName>
        <fullName evidence="1">Phosphatidylinositol N-acetylglucosaminyltransferase</fullName>
    </submittedName>
</protein>